<sequence length="458" mass="52358">MTGKASAKIGIYLIGATLSVVVLVFAFFQVWIIKANTPYYGDEHFYVKNAESFYLHHTLEAAFSYTGNGSKLLGADAHGPAYPLLHGGISKLIGWNIRNIPVIHLVILSISILLFWMKSAGGVRTKLLQILLLLGCPVTLFYSMTFMPELLHLAGGIVLFLLMEKHLAKQSSQTYAFLLLWIAMLGLFRSTWFFALIGLMVIPCPLQGFKRAIYPLAGLGLAFFMQYYFHEQVPNGFSAAGNRLSQGHWITALSELYFNTKRNLYFLLTYTEGWFYTLQKIWLILSLLLAAFGFKREPMIRFGVVMLLIQLVFTLVFYKNYDWVDLRMYTPWVIFLNLCLLAKKQRGREVLVGINLTSFILILPLVNQLLFFRTHQEVKDVPKEVLEELGQLSSPALIWVDPQILQDYALWQLPISQLKGEPIRYILPYYEIQGALPTAWLQEKEGQLRACPTNNRCQ</sequence>
<feature type="transmembrane region" description="Helical" evidence="1">
    <location>
        <begin position="350"/>
        <end position="372"/>
    </location>
</feature>
<feature type="transmembrane region" description="Helical" evidence="1">
    <location>
        <begin position="175"/>
        <end position="200"/>
    </location>
</feature>
<dbReference type="Proteomes" id="UP000248917">
    <property type="component" value="Unassembled WGS sequence"/>
</dbReference>
<proteinExistence type="predicted"/>
<evidence type="ECO:0000313" key="3">
    <source>
        <dbReference type="Proteomes" id="UP000248917"/>
    </source>
</evidence>
<protein>
    <recommendedName>
        <fullName evidence="4">Dolichyl-phosphate-mannose-protein mannosyltransferase</fullName>
    </recommendedName>
</protein>
<feature type="transmembrane region" description="Helical" evidence="1">
    <location>
        <begin position="100"/>
        <end position="118"/>
    </location>
</feature>
<keyword evidence="1" id="KW-0812">Transmembrane</keyword>
<organism evidence="2 3">
    <name type="scientific">Algoriphagus aquaeductus</name>
    <dbReference type="NCBI Taxonomy" id="475299"/>
    <lineage>
        <taxon>Bacteria</taxon>
        <taxon>Pseudomonadati</taxon>
        <taxon>Bacteroidota</taxon>
        <taxon>Cytophagia</taxon>
        <taxon>Cytophagales</taxon>
        <taxon>Cyclobacteriaceae</taxon>
        <taxon>Algoriphagus</taxon>
    </lineage>
</organism>
<gene>
    <name evidence="2" type="ORF">CLV31_12410</name>
</gene>
<comment type="caution">
    <text evidence="2">The sequence shown here is derived from an EMBL/GenBank/DDBJ whole genome shotgun (WGS) entry which is preliminary data.</text>
</comment>
<reference evidence="2 3" key="1">
    <citation type="submission" date="2018-06" db="EMBL/GenBank/DDBJ databases">
        <title>Genomic Encyclopedia of Archaeal and Bacterial Type Strains, Phase II (KMG-II): from individual species to whole genera.</title>
        <authorList>
            <person name="Goeker M."/>
        </authorList>
    </citation>
    <scope>NUCLEOTIDE SEQUENCE [LARGE SCALE GENOMIC DNA]</scope>
    <source>
        <strain evidence="2 3">T4</strain>
    </source>
</reference>
<dbReference type="RefSeq" id="WP_111394974.1">
    <property type="nucleotide sequence ID" value="NZ_QKTX01000024.1"/>
</dbReference>
<evidence type="ECO:0008006" key="4">
    <source>
        <dbReference type="Google" id="ProtNLM"/>
    </source>
</evidence>
<name>A0A326RIS6_9BACT</name>
<dbReference type="EMBL" id="QKTX01000024">
    <property type="protein sequence ID" value="PZV76685.1"/>
    <property type="molecule type" value="Genomic_DNA"/>
</dbReference>
<dbReference type="OrthoDB" id="817726at2"/>
<feature type="transmembrane region" description="Helical" evidence="1">
    <location>
        <begin position="299"/>
        <end position="318"/>
    </location>
</feature>
<dbReference type="AlphaFoldDB" id="A0A326RIS6"/>
<feature type="transmembrane region" description="Helical" evidence="1">
    <location>
        <begin position="130"/>
        <end position="163"/>
    </location>
</feature>
<feature type="transmembrane region" description="Helical" evidence="1">
    <location>
        <begin position="212"/>
        <end position="229"/>
    </location>
</feature>
<feature type="transmembrane region" description="Helical" evidence="1">
    <location>
        <begin position="12"/>
        <end position="33"/>
    </location>
</feature>
<accession>A0A326RIS6</accession>
<keyword evidence="1" id="KW-0472">Membrane</keyword>
<keyword evidence="1" id="KW-1133">Transmembrane helix</keyword>
<keyword evidence="3" id="KW-1185">Reference proteome</keyword>
<feature type="transmembrane region" description="Helical" evidence="1">
    <location>
        <begin position="273"/>
        <end position="292"/>
    </location>
</feature>
<evidence type="ECO:0000256" key="1">
    <source>
        <dbReference type="SAM" id="Phobius"/>
    </source>
</evidence>
<evidence type="ECO:0000313" key="2">
    <source>
        <dbReference type="EMBL" id="PZV76685.1"/>
    </source>
</evidence>